<dbReference type="AlphaFoldDB" id="A0A3G1KQ10"/>
<evidence type="ECO:0000313" key="1">
    <source>
        <dbReference type="EMBL" id="ATW24520.1"/>
    </source>
</evidence>
<gene>
    <name evidence="1" type="ORF">DCMF_06760</name>
</gene>
<keyword evidence="2" id="KW-1185">Reference proteome</keyword>
<sequence length="100" mass="11731">MTDRELLELLVDKVTGMEDRFETRFVSLENRMGSMETEMTGFRTEMTGFRTEMTGFRTEMKEFRKEVNDKLDNLQTQSDVIAIHVLKHTEILHKLTGRTA</sequence>
<evidence type="ECO:0008006" key="3">
    <source>
        <dbReference type="Google" id="ProtNLM"/>
    </source>
</evidence>
<dbReference type="KEGG" id="fwa:DCMF_06760"/>
<dbReference type="RefSeq" id="WP_148133719.1">
    <property type="nucleotide sequence ID" value="NZ_CP017634.1"/>
</dbReference>
<evidence type="ECO:0000313" key="2">
    <source>
        <dbReference type="Proteomes" id="UP000323521"/>
    </source>
</evidence>
<dbReference type="OrthoDB" id="2440139at2"/>
<organism evidence="1 2">
    <name type="scientific">Formimonas warabiya</name>
    <dbReference type="NCBI Taxonomy" id="1761012"/>
    <lineage>
        <taxon>Bacteria</taxon>
        <taxon>Bacillati</taxon>
        <taxon>Bacillota</taxon>
        <taxon>Clostridia</taxon>
        <taxon>Eubacteriales</taxon>
        <taxon>Peptococcaceae</taxon>
        <taxon>Candidatus Formimonas</taxon>
    </lineage>
</organism>
<dbReference type="Gene3D" id="1.20.58.130">
    <property type="match status" value="1"/>
</dbReference>
<accession>A0A3G1KQ10</accession>
<dbReference type="EMBL" id="CP017634">
    <property type="protein sequence ID" value="ATW24520.1"/>
    <property type="molecule type" value="Genomic_DNA"/>
</dbReference>
<protein>
    <recommendedName>
        <fullName evidence="3">DUF1640 domain-containing protein</fullName>
    </recommendedName>
</protein>
<proteinExistence type="predicted"/>
<dbReference type="Proteomes" id="UP000323521">
    <property type="component" value="Chromosome"/>
</dbReference>
<name>A0A3G1KQ10_FORW1</name>
<reference evidence="1 2" key="1">
    <citation type="submission" date="2016-10" db="EMBL/GenBank/DDBJ databases">
        <title>Complete Genome Sequence of Peptococcaceae strain DCMF.</title>
        <authorList>
            <person name="Edwards R.J."/>
            <person name="Holland S.I."/>
            <person name="Deshpande N.P."/>
            <person name="Wong Y.K."/>
            <person name="Ertan H."/>
            <person name="Manefield M."/>
            <person name="Russell T.L."/>
            <person name="Lee M.J."/>
        </authorList>
    </citation>
    <scope>NUCLEOTIDE SEQUENCE [LARGE SCALE GENOMIC DNA]</scope>
    <source>
        <strain evidence="1 2">DCMF</strain>
    </source>
</reference>